<dbReference type="AlphaFoldDB" id="A0A0G3GUI6"/>
<evidence type="ECO:0000256" key="3">
    <source>
        <dbReference type="ARBA" id="ARBA00022692"/>
    </source>
</evidence>
<sequence>MKSEIHKTKGMKWSDLDPAAQACVVGLAAAEVIEKLTTWHFIYHRPAEKTRGPKWMWYLLSFINVIGPAAYFLCGRKK</sequence>
<dbReference type="GO" id="GO:0005886">
    <property type="term" value="C:plasma membrane"/>
    <property type="evidence" value="ECO:0007669"/>
    <property type="project" value="UniProtKB-SubCell"/>
</dbReference>
<dbReference type="Proteomes" id="UP000035368">
    <property type="component" value="Chromosome"/>
</dbReference>
<feature type="domain" description="Cardiolipin synthase N-terminal" evidence="7">
    <location>
        <begin position="39"/>
        <end position="76"/>
    </location>
</feature>
<dbReference type="STRING" id="1050174.CEPID_06625"/>
<evidence type="ECO:0000256" key="2">
    <source>
        <dbReference type="ARBA" id="ARBA00022475"/>
    </source>
</evidence>
<protein>
    <submittedName>
        <fullName evidence="8">Phospholipase_D-nuclease N-terminal</fullName>
    </submittedName>
</protein>
<evidence type="ECO:0000256" key="5">
    <source>
        <dbReference type="ARBA" id="ARBA00023136"/>
    </source>
</evidence>
<keyword evidence="4 6" id="KW-1133">Transmembrane helix</keyword>
<dbReference type="OrthoDB" id="5125307at2"/>
<evidence type="ECO:0000259" key="7">
    <source>
        <dbReference type="Pfam" id="PF13396"/>
    </source>
</evidence>
<evidence type="ECO:0000256" key="4">
    <source>
        <dbReference type="ARBA" id="ARBA00022989"/>
    </source>
</evidence>
<evidence type="ECO:0000256" key="1">
    <source>
        <dbReference type="ARBA" id="ARBA00004651"/>
    </source>
</evidence>
<dbReference type="Pfam" id="PF13396">
    <property type="entry name" value="PLDc_N"/>
    <property type="match status" value="1"/>
</dbReference>
<keyword evidence="9" id="KW-1185">Reference proteome</keyword>
<gene>
    <name evidence="8" type="ORF">CEPID_06625</name>
</gene>
<feature type="transmembrane region" description="Helical" evidence="6">
    <location>
        <begin position="55"/>
        <end position="74"/>
    </location>
</feature>
<proteinExistence type="predicted"/>
<dbReference type="KEGG" id="cei:CEPID_06625"/>
<keyword evidence="5 6" id="KW-0472">Membrane</keyword>
<organism evidence="8 9">
    <name type="scientific">Corynebacterium epidermidicanis</name>
    <dbReference type="NCBI Taxonomy" id="1050174"/>
    <lineage>
        <taxon>Bacteria</taxon>
        <taxon>Bacillati</taxon>
        <taxon>Actinomycetota</taxon>
        <taxon>Actinomycetes</taxon>
        <taxon>Mycobacteriales</taxon>
        <taxon>Corynebacteriaceae</taxon>
        <taxon>Corynebacterium</taxon>
    </lineage>
</organism>
<accession>A0A0G3GUI6</accession>
<reference evidence="8 9" key="1">
    <citation type="submission" date="2015-05" db="EMBL/GenBank/DDBJ databases">
        <title>Complete genome sequence of Corynebacterium epidermidicanis DSM 45586, isolated from the skin of a dog suffering from pruritus.</title>
        <authorList>
            <person name="Ruckert C."/>
            <person name="Albersmeier A."/>
            <person name="Winkler A."/>
            <person name="Tauch A."/>
        </authorList>
    </citation>
    <scope>NUCLEOTIDE SEQUENCE [LARGE SCALE GENOMIC DNA]</scope>
    <source>
        <strain evidence="8 9">DSM 45586</strain>
    </source>
</reference>
<dbReference type="RefSeq" id="WP_047240251.1">
    <property type="nucleotide sequence ID" value="NZ_CP011541.1"/>
</dbReference>
<keyword evidence="2" id="KW-1003">Cell membrane</keyword>
<dbReference type="InterPro" id="IPR027379">
    <property type="entry name" value="CLS_N"/>
</dbReference>
<evidence type="ECO:0000313" key="9">
    <source>
        <dbReference type="Proteomes" id="UP000035368"/>
    </source>
</evidence>
<name>A0A0G3GUI6_9CORY</name>
<dbReference type="EMBL" id="CP011541">
    <property type="protein sequence ID" value="AKK03183.1"/>
    <property type="molecule type" value="Genomic_DNA"/>
</dbReference>
<keyword evidence="3 6" id="KW-0812">Transmembrane</keyword>
<comment type="subcellular location">
    <subcellularLocation>
        <location evidence="1">Cell membrane</location>
        <topology evidence="1">Multi-pass membrane protein</topology>
    </subcellularLocation>
</comment>
<evidence type="ECO:0000313" key="8">
    <source>
        <dbReference type="EMBL" id="AKK03183.1"/>
    </source>
</evidence>
<evidence type="ECO:0000256" key="6">
    <source>
        <dbReference type="SAM" id="Phobius"/>
    </source>
</evidence>